<protein>
    <submittedName>
        <fullName evidence="1">Uncharacterized protein</fullName>
    </submittedName>
</protein>
<accession>A0ABV0QXN2</accession>
<feature type="non-terminal residue" evidence="1">
    <location>
        <position position="1"/>
    </location>
</feature>
<proteinExistence type="predicted"/>
<name>A0ABV0QXN2_9TELE</name>
<keyword evidence="2" id="KW-1185">Reference proteome</keyword>
<sequence>VVLGRLLVPKSFAVMPHPNLKHKRPTANDCKRKCSVSAPLGLILRTLIPLGGSRKSGLAVYWLFAHKESRLAHEQQPRVAVEANDQQKITIKQEHAGEFIVGVLGSTAEAIT</sequence>
<evidence type="ECO:0000313" key="1">
    <source>
        <dbReference type="EMBL" id="MEQ2200062.1"/>
    </source>
</evidence>
<reference evidence="1 2" key="1">
    <citation type="submission" date="2021-06" db="EMBL/GenBank/DDBJ databases">
        <authorList>
            <person name="Palmer J.M."/>
        </authorList>
    </citation>
    <scope>NUCLEOTIDE SEQUENCE [LARGE SCALE GENOMIC DNA]</scope>
    <source>
        <strain evidence="1 2">XC_2019</strain>
        <tissue evidence="1">Muscle</tissue>
    </source>
</reference>
<organism evidence="1 2">
    <name type="scientific">Xenoophorus captivus</name>
    <dbReference type="NCBI Taxonomy" id="1517983"/>
    <lineage>
        <taxon>Eukaryota</taxon>
        <taxon>Metazoa</taxon>
        <taxon>Chordata</taxon>
        <taxon>Craniata</taxon>
        <taxon>Vertebrata</taxon>
        <taxon>Euteleostomi</taxon>
        <taxon>Actinopterygii</taxon>
        <taxon>Neopterygii</taxon>
        <taxon>Teleostei</taxon>
        <taxon>Neoteleostei</taxon>
        <taxon>Acanthomorphata</taxon>
        <taxon>Ovalentaria</taxon>
        <taxon>Atherinomorphae</taxon>
        <taxon>Cyprinodontiformes</taxon>
        <taxon>Goodeidae</taxon>
        <taxon>Xenoophorus</taxon>
    </lineage>
</organism>
<dbReference type="Proteomes" id="UP001434883">
    <property type="component" value="Unassembled WGS sequence"/>
</dbReference>
<evidence type="ECO:0000313" key="2">
    <source>
        <dbReference type="Proteomes" id="UP001434883"/>
    </source>
</evidence>
<comment type="caution">
    <text evidence="1">The sequence shown here is derived from an EMBL/GenBank/DDBJ whole genome shotgun (WGS) entry which is preliminary data.</text>
</comment>
<gene>
    <name evidence="1" type="ORF">XENOCAPTIV_021405</name>
</gene>
<dbReference type="EMBL" id="JAHRIN010025675">
    <property type="protein sequence ID" value="MEQ2200062.1"/>
    <property type="molecule type" value="Genomic_DNA"/>
</dbReference>